<dbReference type="PROSITE" id="PS50850">
    <property type="entry name" value="MFS"/>
    <property type="match status" value="1"/>
</dbReference>
<dbReference type="GeneID" id="106469133"/>
<dbReference type="InterPro" id="IPR005828">
    <property type="entry name" value="MFS_sugar_transport-like"/>
</dbReference>
<evidence type="ECO:0000256" key="5">
    <source>
        <dbReference type="SAM" id="Phobius"/>
    </source>
</evidence>
<dbReference type="Gene3D" id="1.20.1250.20">
    <property type="entry name" value="MFS general substrate transporter like domains"/>
    <property type="match status" value="1"/>
</dbReference>
<evidence type="ECO:0000256" key="2">
    <source>
        <dbReference type="ARBA" id="ARBA00022692"/>
    </source>
</evidence>
<evidence type="ECO:0000259" key="6">
    <source>
        <dbReference type="PROSITE" id="PS50850"/>
    </source>
</evidence>
<dbReference type="PANTHER" id="PTHR24064">
    <property type="entry name" value="SOLUTE CARRIER FAMILY 22 MEMBER"/>
    <property type="match status" value="1"/>
</dbReference>
<keyword evidence="4 5" id="KW-0472">Membrane</keyword>
<sequence length="378" mass="43549">MEITDVIGNLGRLQCYIIILLIYRGVPTAWEVLALPFLAPDTDHWCAKPHQLENWTVIQWKNVSIPFDTKKQEFSQCQSYSYKLVESPNSWDVIIDQNVTVPCIKWDYTTKDNTIITQWDLFCDREWLVSMNQTVFMLGMLTGVFISGHLSDRFERRPVFLGFLCLTIFSSYVGAAVPNLPFFYLTRFFSAMGIAGIQNAGVCLLIETISPGYRLWIAVSFSLGWILGLIILPGLAWIIRDWQYFRAVITCGWLPILTSWWFLPESPRWLLTRKRYTDAENNIRKFIRVNRLIVSNLDRTMEILKAKIEASKSTHVAVPSVIYGVLSIVAAIMVFLLPETFNRQLSDTIVEIENPEKLAKYQTEDPIEENELQEPVTA</sequence>
<comment type="subcellular location">
    <subcellularLocation>
        <location evidence="1">Membrane</location>
        <topology evidence="1">Multi-pass membrane protein</topology>
    </subcellularLocation>
</comment>
<gene>
    <name evidence="8" type="primary">LOC106469133</name>
</gene>
<feature type="transmembrane region" description="Helical" evidence="5">
    <location>
        <begin position="213"/>
        <end position="238"/>
    </location>
</feature>
<feature type="transmembrane region" description="Helical" evidence="5">
    <location>
        <begin position="159"/>
        <end position="178"/>
    </location>
</feature>
<keyword evidence="2 5" id="KW-0812">Transmembrane</keyword>
<accession>A0ABM1TBL1</accession>
<feature type="transmembrane region" description="Helical" evidence="5">
    <location>
        <begin position="127"/>
        <end position="147"/>
    </location>
</feature>
<name>A0ABM1TBL1_LIMPO</name>
<dbReference type="Pfam" id="PF00083">
    <property type="entry name" value="Sugar_tr"/>
    <property type="match status" value="1"/>
</dbReference>
<dbReference type="SUPFAM" id="SSF103473">
    <property type="entry name" value="MFS general substrate transporter"/>
    <property type="match status" value="1"/>
</dbReference>
<feature type="transmembrane region" description="Helical" evidence="5">
    <location>
        <begin position="316"/>
        <end position="337"/>
    </location>
</feature>
<proteinExistence type="predicted"/>
<evidence type="ECO:0000313" key="8">
    <source>
        <dbReference type="RefSeq" id="XP_022253267.1"/>
    </source>
</evidence>
<feature type="domain" description="Major facilitator superfamily (MFS) profile" evidence="6">
    <location>
        <begin position="78"/>
        <end position="378"/>
    </location>
</feature>
<evidence type="ECO:0000256" key="3">
    <source>
        <dbReference type="ARBA" id="ARBA00022989"/>
    </source>
</evidence>
<evidence type="ECO:0000313" key="7">
    <source>
        <dbReference type="Proteomes" id="UP000694941"/>
    </source>
</evidence>
<dbReference type="InterPro" id="IPR020846">
    <property type="entry name" value="MFS_dom"/>
</dbReference>
<evidence type="ECO:0000256" key="1">
    <source>
        <dbReference type="ARBA" id="ARBA00004141"/>
    </source>
</evidence>
<evidence type="ECO:0000256" key="4">
    <source>
        <dbReference type="ARBA" id="ARBA00023136"/>
    </source>
</evidence>
<dbReference type="Proteomes" id="UP000694941">
    <property type="component" value="Unplaced"/>
</dbReference>
<keyword evidence="3 5" id="KW-1133">Transmembrane helix</keyword>
<protein>
    <submittedName>
        <fullName evidence="8">Solute carrier family 22 member 4-like</fullName>
    </submittedName>
</protein>
<dbReference type="RefSeq" id="XP_022253267.1">
    <property type="nucleotide sequence ID" value="XM_022397559.1"/>
</dbReference>
<keyword evidence="7" id="KW-1185">Reference proteome</keyword>
<feature type="transmembrane region" description="Helical" evidence="5">
    <location>
        <begin position="244"/>
        <end position="263"/>
    </location>
</feature>
<reference evidence="8" key="1">
    <citation type="submission" date="2025-08" db="UniProtKB">
        <authorList>
            <consortium name="RefSeq"/>
        </authorList>
    </citation>
    <scope>IDENTIFICATION</scope>
    <source>
        <tissue evidence="8">Muscle</tissue>
    </source>
</reference>
<feature type="transmembrane region" description="Helical" evidence="5">
    <location>
        <begin position="184"/>
        <end position="206"/>
    </location>
</feature>
<organism evidence="7 8">
    <name type="scientific">Limulus polyphemus</name>
    <name type="common">Atlantic horseshoe crab</name>
    <dbReference type="NCBI Taxonomy" id="6850"/>
    <lineage>
        <taxon>Eukaryota</taxon>
        <taxon>Metazoa</taxon>
        <taxon>Ecdysozoa</taxon>
        <taxon>Arthropoda</taxon>
        <taxon>Chelicerata</taxon>
        <taxon>Merostomata</taxon>
        <taxon>Xiphosura</taxon>
        <taxon>Limulidae</taxon>
        <taxon>Limulus</taxon>
    </lineage>
</organism>
<dbReference type="InterPro" id="IPR036259">
    <property type="entry name" value="MFS_trans_sf"/>
</dbReference>